<dbReference type="Proteomes" id="UP000063147">
    <property type="component" value="Chromosome"/>
</dbReference>
<dbReference type="SUPFAM" id="SSF54637">
    <property type="entry name" value="Thioesterase/thiol ester dehydrase-isomerase"/>
    <property type="match status" value="1"/>
</dbReference>
<evidence type="ECO:0000256" key="1">
    <source>
        <dbReference type="ARBA" id="ARBA00004496"/>
    </source>
</evidence>
<keyword evidence="6 8" id="KW-0456">Lyase</keyword>
<comment type="subcellular location">
    <subcellularLocation>
        <location evidence="1 8">Cytoplasm</location>
    </subcellularLocation>
</comment>
<keyword evidence="5 8" id="KW-0443">Lipid metabolism</keyword>
<evidence type="ECO:0000256" key="3">
    <source>
        <dbReference type="ARBA" id="ARBA00022516"/>
    </source>
</evidence>
<dbReference type="Pfam" id="PF07977">
    <property type="entry name" value="FabA"/>
    <property type="match status" value="1"/>
</dbReference>
<reference evidence="11 14" key="3">
    <citation type="submission" date="2017-08" db="EMBL/GenBank/DDBJ databases">
        <title>Analysis of Fusobacterium persistence and antibiotic response in human colorectal.</title>
        <authorList>
            <person name="Bullman S."/>
        </authorList>
    </citation>
    <scope>NUCLEOTIDE SEQUENCE [LARGE SCALE GENOMIC DNA]</scope>
    <source>
        <strain evidence="11 14">P2_CP</strain>
    </source>
</reference>
<dbReference type="HAMAP" id="MF_00406">
    <property type="entry name" value="FabZ"/>
    <property type="match status" value="1"/>
</dbReference>
<dbReference type="GO" id="GO:0016020">
    <property type="term" value="C:membrane"/>
    <property type="evidence" value="ECO:0007669"/>
    <property type="project" value="GOC"/>
</dbReference>
<evidence type="ECO:0000256" key="5">
    <source>
        <dbReference type="ARBA" id="ARBA00023098"/>
    </source>
</evidence>
<dbReference type="EMBL" id="NPND01000008">
    <property type="protein sequence ID" value="PIM92687.1"/>
    <property type="molecule type" value="Genomic_DNA"/>
</dbReference>
<protein>
    <recommendedName>
        <fullName evidence="8">3-hydroxyacyl-[acyl-carrier-protein] dehydratase FabZ</fullName>
        <ecNumber evidence="8">4.2.1.59</ecNumber>
    </recommendedName>
    <alternativeName>
        <fullName evidence="8">(3R)-hydroxymyristoyl-[acyl-carrier-protein] dehydratase</fullName>
        <shortName evidence="8">(3R)-hydroxymyristoyl-ACP dehydrase</shortName>
    </alternativeName>
    <alternativeName>
        <fullName evidence="8">Beta-hydroxyacyl-ACP dehydratase</fullName>
    </alternativeName>
</protein>
<comment type="function">
    <text evidence="7 8">Involved in unsaturated fatty acids biosynthesis. Catalyzes the dehydration of short chain beta-hydroxyacyl-ACPs and long chain saturated and unsaturated beta-hydroxyacyl-ACPs.</text>
</comment>
<dbReference type="NCBIfam" id="NF000582">
    <property type="entry name" value="PRK00006.1"/>
    <property type="match status" value="1"/>
</dbReference>
<accession>A0A0M3UUM2</accession>
<dbReference type="GO" id="GO:0009245">
    <property type="term" value="P:lipid A biosynthetic process"/>
    <property type="evidence" value="ECO:0007669"/>
    <property type="project" value="UniProtKB-UniRule"/>
</dbReference>
<evidence type="ECO:0000256" key="2">
    <source>
        <dbReference type="ARBA" id="ARBA00022490"/>
    </source>
</evidence>
<reference evidence="10 13" key="2">
    <citation type="submission" date="2017-06" db="EMBL/GenBank/DDBJ databases">
        <title>Draft genome sequence of Fusobacterium nucleatum subsp. animalis KCOM 1280 (=ChDC F318).</title>
        <authorList>
            <person name="Kook J.-K."/>
            <person name="Park S.-N."/>
            <person name="Lim Y.K."/>
            <person name="Roh H."/>
        </authorList>
    </citation>
    <scope>NUCLEOTIDE SEQUENCE [LARGE SCALE GENOMIC DNA]</scope>
    <source>
        <strain evidence="10">KCOM 1280</strain>
        <strain evidence="13">KCOM 1280 ( ChDC F318)</strain>
    </source>
</reference>
<dbReference type="OrthoDB" id="9772788at2"/>
<evidence type="ECO:0000256" key="7">
    <source>
        <dbReference type="ARBA" id="ARBA00025049"/>
    </source>
</evidence>
<dbReference type="InterPro" id="IPR013114">
    <property type="entry name" value="FabA_FabZ"/>
</dbReference>
<dbReference type="RefSeq" id="WP_005906559.1">
    <property type="nucleotide sequence ID" value="NZ_CP012713.1"/>
</dbReference>
<keyword evidence="2 8" id="KW-0963">Cytoplasm</keyword>
<dbReference type="Proteomes" id="UP000226179">
    <property type="component" value="Unassembled WGS sequence"/>
</dbReference>
<organism evidence="9">
    <name type="scientific">Fusobacterium animalis</name>
    <dbReference type="NCBI Taxonomy" id="76859"/>
    <lineage>
        <taxon>Bacteria</taxon>
        <taxon>Fusobacteriati</taxon>
        <taxon>Fusobacteriota</taxon>
        <taxon>Fusobacteriia</taxon>
        <taxon>Fusobacteriales</taxon>
        <taxon>Fusobacteriaceae</taxon>
        <taxon>Fusobacterium</taxon>
    </lineage>
</organism>
<dbReference type="CDD" id="cd01288">
    <property type="entry name" value="FabZ"/>
    <property type="match status" value="1"/>
</dbReference>
<evidence type="ECO:0000313" key="10">
    <source>
        <dbReference type="EMBL" id="PGH24811.1"/>
    </source>
</evidence>
<dbReference type="InterPro" id="IPR029069">
    <property type="entry name" value="HotDog_dom_sf"/>
</dbReference>
<evidence type="ECO:0000313" key="11">
    <source>
        <dbReference type="EMBL" id="PIM92687.1"/>
    </source>
</evidence>
<comment type="catalytic activity">
    <reaction evidence="8">
        <text>a (3R)-hydroxyacyl-[ACP] = a (2E)-enoyl-[ACP] + H2O</text>
        <dbReference type="Rhea" id="RHEA:13097"/>
        <dbReference type="Rhea" id="RHEA-COMP:9925"/>
        <dbReference type="Rhea" id="RHEA-COMP:9945"/>
        <dbReference type="ChEBI" id="CHEBI:15377"/>
        <dbReference type="ChEBI" id="CHEBI:78784"/>
        <dbReference type="ChEBI" id="CHEBI:78827"/>
        <dbReference type="EC" id="4.2.1.59"/>
    </reaction>
</comment>
<dbReference type="Gene3D" id="3.10.129.10">
    <property type="entry name" value="Hotdog Thioesterase"/>
    <property type="match status" value="1"/>
</dbReference>
<dbReference type="GO" id="GO:0005737">
    <property type="term" value="C:cytoplasm"/>
    <property type="evidence" value="ECO:0007669"/>
    <property type="project" value="UniProtKB-SubCell"/>
</dbReference>
<dbReference type="GeneID" id="79810084"/>
<evidence type="ECO:0000313" key="14">
    <source>
        <dbReference type="Proteomes" id="UP000230719"/>
    </source>
</evidence>
<sequence>MLDILEIMKRIPHRYPFLLVDRILEMDRENQTIKGKKNVTMNEEFFNGHFPGHPVMPGVLVIEGMAQCLGVLVMESALGKVPYFAAIENTKFRNPVRPGDTLIYDVKVDKVKRNFVKASGKTYVDDAVVAEASFTFVIADA</sequence>
<dbReference type="EC" id="4.2.1.59" evidence="8"/>
<evidence type="ECO:0000256" key="6">
    <source>
        <dbReference type="ARBA" id="ARBA00023239"/>
    </source>
</evidence>
<feature type="active site" evidence="8">
    <location>
        <position position="49"/>
    </location>
</feature>
<dbReference type="InterPro" id="IPR010084">
    <property type="entry name" value="FabZ"/>
</dbReference>
<name>A0A0M3UUM2_9FUSO</name>
<dbReference type="AlphaFoldDB" id="A0A0M3UUM2"/>
<proteinExistence type="inferred from homology"/>
<dbReference type="PANTHER" id="PTHR30272">
    <property type="entry name" value="3-HYDROXYACYL-[ACYL-CARRIER-PROTEIN] DEHYDRATASE"/>
    <property type="match status" value="1"/>
</dbReference>
<evidence type="ECO:0000313" key="9">
    <source>
        <dbReference type="EMBL" id="ALF18233.1"/>
    </source>
</evidence>
<keyword evidence="4 8" id="KW-0441">Lipid A biosynthesis</keyword>
<gene>
    <name evidence="8 10" type="primary">fabZ</name>
    <name evidence="11" type="ORF">CI114_03845</name>
    <name evidence="10" type="ORF">RN90_04915</name>
    <name evidence="9" type="ORF">RN98_08620</name>
</gene>
<dbReference type="NCBIfam" id="TIGR01750">
    <property type="entry name" value="fabZ"/>
    <property type="match status" value="1"/>
</dbReference>
<dbReference type="Proteomes" id="UP000230719">
    <property type="component" value="Unassembled WGS sequence"/>
</dbReference>
<evidence type="ECO:0000313" key="12">
    <source>
        <dbReference type="Proteomes" id="UP000063147"/>
    </source>
</evidence>
<dbReference type="EMBL" id="NJGJ01000001">
    <property type="protein sequence ID" value="PGH24811.1"/>
    <property type="molecule type" value="Genomic_DNA"/>
</dbReference>
<evidence type="ECO:0000256" key="8">
    <source>
        <dbReference type="HAMAP-Rule" id="MF_00406"/>
    </source>
</evidence>
<evidence type="ECO:0000313" key="13">
    <source>
        <dbReference type="Proteomes" id="UP000226179"/>
    </source>
</evidence>
<reference evidence="9 12" key="1">
    <citation type="submission" date="2015-09" db="EMBL/GenBank/DDBJ databases">
        <authorList>
            <person name="Jackson K.R."/>
            <person name="Lunt B.L."/>
            <person name="Fisher J.N.B."/>
            <person name="Gardner A.V."/>
            <person name="Bailey M.E."/>
            <person name="Deus L.M."/>
            <person name="Earl A.S."/>
            <person name="Gibby P.D."/>
            <person name="Hartmann K.A."/>
            <person name="Liu J.E."/>
            <person name="Manci A.M."/>
            <person name="Nielsen D.A."/>
            <person name="Solomon M.B."/>
            <person name="Breakwell D.P."/>
            <person name="Burnett S.H."/>
            <person name="Grose J.H."/>
        </authorList>
    </citation>
    <scope>NUCLEOTIDE SEQUENCE [LARGE SCALE GENOMIC DNA]</scope>
    <source>
        <strain evidence="9 12">KCOM 1279</strain>
    </source>
</reference>
<dbReference type="GO" id="GO:0019171">
    <property type="term" value="F:(3R)-hydroxyacyl-[acyl-carrier-protein] dehydratase activity"/>
    <property type="evidence" value="ECO:0007669"/>
    <property type="project" value="UniProtKB-EC"/>
</dbReference>
<dbReference type="PATRIC" id="fig|76859.3.peg.1742"/>
<dbReference type="EMBL" id="CP012713">
    <property type="protein sequence ID" value="ALF18233.1"/>
    <property type="molecule type" value="Genomic_DNA"/>
</dbReference>
<comment type="similarity">
    <text evidence="8">Belongs to the thioester dehydratase family. FabZ subfamily.</text>
</comment>
<dbReference type="FunFam" id="3.10.129.10:FF:000001">
    <property type="entry name" value="3-hydroxyacyl-[acyl-carrier-protein] dehydratase FabZ"/>
    <property type="match status" value="1"/>
</dbReference>
<dbReference type="PANTHER" id="PTHR30272:SF1">
    <property type="entry name" value="3-HYDROXYACYL-[ACYL-CARRIER-PROTEIN] DEHYDRATASE"/>
    <property type="match status" value="1"/>
</dbReference>
<keyword evidence="3 8" id="KW-0444">Lipid biosynthesis</keyword>
<dbReference type="GO" id="GO:0006633">
    <property type="term" value="P:fatty acid biosynthetic process"/>
    <property type="evidence" value="ECO:0007669"/>
    <property type="project" value="UniProtKB-UniRule"/>
</dbReference>
<evidence type="ECO:0000256" key="4">
    <source>
        <dbReference type="ARBA" id="ARBA00022556"/>
    </source>
</evidence>